<evidence type="ECO:0000313" key="2">
    <source>
        <dbReference type="EMBL" id="OGY47597.1"/>
    </source>
</evidence>
<name>A0A1G1Y7P9_9BACT</name>
<dbReference type="Proteomes" id="UP000178385">
    <property type="component" value="Unassembled WGS sequence"/>
</dbReference>
<sequence>MSLPFDDSKTTSKPLWLKALLGAVLVLLALYVAVLTRNTLRQYDYIGRSDQQIYTITISGEGKVTAIPDIAEVSLGIETQQSSVGAAQTENTTKMNELITQLKGLDVPAEDIKTTNYNIYPRYDYADGRQILRGYIVSQNVTVKIRDLKRVADVLELAGRGGVNQLGGLQFTIDEPEAIRQLAREEALRQATEKAEALAAIANVKLGKLVSFSENGYVPSYPIYNRGIALDAGFGGAEAAPTVEPGSQEVQVNVTVTYEVL</sequence>
<dbReference type="PANTHER" id="PTHR34387">
    <property type="entry name" value="SLR1258 PROTEIN"/>
    <property type="match status" value="1"/>
</dbReference>
<keyword evidence="1" id="KW-0472">Membrane</keyword>
<protein>
    <recommendedName>
        <fullName evidence="4">SIMPL domain-containing protein</fullName>
    </recommendedName>
</protein>
<dbReference type="Gene3D" id="3.30.110.170">
    <property type="entry name" value="Protein of unknown function (DUF541), domain 1"/>
    <property type="match status" value="1"/>
</dbReference>
<evidence type="ECO:0008006" key="4">
    <source>
        <dbReference type="Google" id="ProtNLM"/>
    </source>
</evidence>
<dbReference type="EMBL" id="MHIG01000012">
    <property type="protein sequence ID" value="OGY47597.1"/>
    <property type="molecule type" value="Genomic_DNA"/>
</dbReference>
<dbReference type="AlphaFoldDB" id="A0A1G1Y7P9"/>
<gene>
    <name evidence="2" type="ORF">A2840_00205</name>
</gene>
<evidence type="ECO:0000256" key="1">
    <source>
        <dbReference type="SAM" id="Phobius"/>
    </source>
</evidence>
<feature type="transmembrane region" description="Helical" evidence="1">
    <location>
        <begin position="15"/>
        <end position="35"/>
    </location>
</feature>
<accession>A0A1G1Y7P9</accession>
<reference evidence="2 3" key="1">
    <citation type="journal article" date="2016" name="Nat. Commun.">
        <title>Thousands of microbial genomes shed light on interconnected biogeochemical processes in an aquifer system.</title>
        <authorList>
            <person name="Anantharaman K."/>
            <person name="Brown C.T."/>
            <person name="Hug L.A."/>
            <person name="Sharon I."/>
            <person name="Castelle C.J."/>
            <person name="Probst A.J."/>
            <person name="Thomas B.C."/>
            <person name="Singh A."/>
            <person name="Wilkins M.J."/>
            <person name="Karaoz U."/>
            <person name="Brodie E.L."/>
            <person name="Williams K.H."/>
            <person name="Hubbard S.S."/>
            <person name="Banfield J.F."/>
        </authorList>
    </citation>
    <scope>NUCLEOTIDE SEQUENCE [LARGE SCALE GENOMIC DNA]</scope>
</reference>
<dbReference type="GO" id="GO:0006974">
    <property type="term" value="P:DNA damage response"/>
    <property type="evidence" value="ECO:0007669"/>
    <property type="project" value="TreeGrafter"/>
</dbReference>
<comment type="caution">
    <text evidence="2">The sequence shown here is derived from an EMBL/GenBank/DDBJ whole genome shotgun (WGS) entry which is preliminary data.</text>
</comment>
<dbReference type="Gene3D" id="3.30.70.2970">
    <property type="entry name" value="Protein of unknown function (DUF541), domain 2"/>
    <property type="match status" value="1"/>
</dbReference>
<dbReference type="PANTHER" id="PTHR34387:SF2">
    <property type="entry name" value="SLR1258 PROTEIN"/>
    <property type="match status" value="1"/>
</dbReference>
<proteinExistence type="predicted"/>
<dbReference type="InterPro" id="IPR052022">
    <property type="entry name" value="26kDa_periplasmic_antigen"/>
</dbReference>
<dbReference type="Pfam" id="PF04402">
    <property type="entry name" value="SIMPL"/>
    <property type="match status" value="1"/>
</dbReference>
<keyword evidence="1" id="KW-0812">Transmembrane</keyword>
<evidence type="ECO:0000313" key="3">
    <source>
        <dbReference type="Proteomes" id="UP000178385"/>
    </source>
</evidence>
<organism evidence="2 3">
    <name type="scientific">Candidatus Buchananbacteria bacterium RIFCSPHIGHO2_01_FULL_47_11b</name>
    <dbReference type="NCBI Taxonomy" id="1797537"/>
    <lineage>
        <taxon>Bacteria</taxon>
        <taxon>Candidatus Buchananiibacteriota</taxon>
    </lineage>
</organism>
<dbReference type="InterPro" id="IPR007497">
    <property type="entry name" value="SIMPL/DUF541"/>
</dbReference>
<keyword evidence="1" id="KW-1133">Transmembrane helix</keyword>